<dbReference type="EnsemblMetazoa" id="GPPI033087-RA">
    <property type="protein sequence ID" value="GPPI033087-PA"/>
    <property type="gene ID" value="GPPI033087"/>
</dbReference>
<name>A0A1B0BKH6_9MUSC</name>
<reference evidence="2" key="1">
    <citation type="submission" date="2015-01" db="EMBL/GenBank/DDBJ databases">
        <authorList>
            <person name="Aksoy S."/>
            <person name="Warren W."/>
            <person name="Wilson R.K."/>
        </authorList>
    </citation>
    <scope>NUCLEOTIDE SEQUENCE [LARGE SCALE GENOMIC DNA]</scope>
    <source>
        <strain evidence="2">IAEA</strain>
    </source>
</reference>
<accession>A0A1B0BKH6</accession>
<evidence type="ECO:0000313" key="2">
    <source>
        <dbReference type="Proteomes" id="UP000092460"/>
    </source>
</evidence>
<dbReference type="Proteomes" id="UP000092460">
    <property type="component" value="Unassembled WGS sequence"/>
</dbReference>
<proteinExistence type="predicted"/>
<reference evidence="1" key="2">
    <citation type="submission" date="2020-05" db="UniProtKB">
        <authorList>
            <consortium name="EnsemblMetazoa"/>
        </authorList>
    </citation>
    <scope>IDENTIFICATION</scope>
    <source>
        <strain evidence="1">IAEA</strain>
    </source>
</reference>
<dbReference type="AlphaFoldDB" id="A0A1B0BKH6"/>
<protein>
    <submittedName>
        <fullName evidence="1">Uncharacterized protein</fullName>
    </submittedName>
</protein>
<dbReference type="EMBL" id="JXJN01015950">
    <property type="status" value="NOT_ANNOTATED_CDS"/>
    <property type="molecule type" value="Genomic_DNA"/>
</dbReference>
<sequence length="147" mass="15979">MHESNAEATNRLIGVVITIEVREACCNKAVSSVVSSQSPSISTSASITVSLSISHDGYWSSSSSQIRSSSSKSSYSSINITLYEVEDFDVSIVALDLPPNFVLQFCQLFIDMKTSVVSFGSRKSKYYEILTCLSTLTTLEAKLILEA</sequence>
<keyword evidence="2" id="KW-1185">Reference proteome</keyword>
<organism evidence="1 2">
    <name type="scientific">Glossina palpalis gambiensis</name>
    <dbReference type="NCBI Taxonomy" id="67801"/>
    <lineage>
        <taxon>Eukaryota</taxon>
        <taxon>Metazoa</taxon>
        <taxon>Ecdysozoa</taxon>
        <taxon>Arthropoda</taxon>
        <taxon>Hexapoda</taxon>
        <taxon>Insecta</taxon>
        <taxon>Pterygota</taxon>
        <taxon>Neoptera</taxon>
        <taxon>Endopterygota</taxon>
        <taxon>Diptera</taxon>
        <taxon>Brachycera</taxon>
        <taxon>Muscomorpha</taxon>
        <taxon>Hippoboscoidea</taxon>
        <taxon>Glossinidae</taxon>
        <taxon>Glossina</taxon>
    </lineage>
</organism>
<dbReference type="VEuPathDB" id="VectorBase:GPPI033087"/>
<evidence type="ECO:0000313" key="1">
    <source>
        <dbReference type="EnsemblMetazoa" id="GPPI033087-PA"/>
    </source>
</evidence>